<feature type="region of interest" description="Disordered" evidence="2">
    <location>
        <begin position="1"/>
        <end position="28"/>
    </location>
</feature>
<gene>
    <name evidence="3" type="ORF">KC01_LOCUS35191</name>
</gene>
<evidence type="ECO:0000256" key="1">
    <source>
        <dbReference type="SAM" id="Coils"/>
    </source>
</evidence>
<sequence length="121" mass="14042">MFGPRKETRSTKKDDKREQLEEAIVDASEPDGSMASVLAELKSFRKEYTDASNDTKATFVRVENTLKEVVEQSAKLEQQMTDIKERFLQRQLYMRPCAVGLLPLHHWVYQTEEFRHAPPSP</sequence>
<evidence type="ECO:0000256" key="2">
    <source>
        <dbReference type="SAM" id="MobiDB-lite"/>
    </source>
</evidence>
<accession>A0AAV2M4R8</accession>
<reference evidence="3 4" key="1">
    <citation type="submission" date="2024-04" db="EMBL/GenBank/DDBJ databases">
        <authorList>
            <person name="Waldvogel A.-M."/>
            <person name="Schoenle A."/>
        </authorList>
    </citation>
    <scope>NUCLEOTIDE SEQUENCE [LARGE SCALE GENOMIC DNA]</scope>
</reference>
<dbReference type="EMBL" id="OZ035828">
    <property type="protein sequence ID" value="CAL1608221.1"/>
    <property type="molecule type" value="Genomic_DNA"/>
</dbReference>
<keyword evidence="1" id="KW-0175">Coiled coil</keyword>
<proteinExistence type="predicted"/>
<organism evidence="3 4">
    <name type="scientific">Knipowitschia caucasica</name>
    <name type="common">Caucasian dwarf goby</name>
    <name type="synonym">Pomatoschistus caucasicus</name>
    <dbReference type="NCBI Taxonomy" id="637954"/>
    <lineage>
        <taxon>Eukaryota</taxon>
        <taxon>Metazoa</taxon>
        <taxon>Chordata</taxon>
        <taxon>Craniata</taxon>
        <taxon>Vertebrata</taxon>
        <taxon>Euteleostomi</taxon>
        <taxon>Actinopterygii</taxon>
        <taxon>Neopterygii</taxon>
        <taxon>Teleostei</taxon>
        <taxon>Neoteleostei</taxon>
        <taxon>Acanthomorphata</taxon>
        <taxon>Gobiaria</taxon>
        <taxon>Gobiiformes</taxon>
        <taxon>Gobioidei</taxon>
        <taxon>Gobiidae</taxon>
        <taxon>Gobiinae</taxon>
        <taxon>Knipowitschia</taxon>
    </lineage>
</organism>
<protein>
    <submittedName>
        <fullName evidence="3">Uncharacterized protein</fullName>
    </submittedName>
</protein>
<feature type="compositionally biased region" description="Basic and acidic residues" evidence="2">
    <location>
        <begin position="1"/>
        <end position="20"/>
    </location>
</feature>
<name>A0AAV2M4R8_KNICA</name>
<keyword evidence="4" id="KW-1185">Reference proteome</keyword>
<feature type="coiled-coil region" evidence="1">
    <location>
        <begin position="59"/>
        <end position="86"/>
    </location>
</feature>
<evidence type="ECO:0000313" key="3">
    <source>
        <dbReference type="EMBL" id="CAL1608221.1"/>
    </source>
</evidence>
<evidence type="ECO:0000313" key="4">
    <source>
        <dbReference type="Proteomes" id="UP001497482"/>
    </source>
</evidence>
<dbReference type="Proteomes" id="UP001497482">
    <property type="component" value="Chromosome 6"/>
</dbReference>
<dbReference type="AlphaFoldDB" id="A0AAV2M4R8"/>